<keyword evidence="14" id="KW-1185">Reference proteome</keyword>
<organism evidence="12 13">
    <name type="scientific">Corynebacterium macginleyi</name>
    <dbReference type="NCBI Taxonomy" id="38290"/>
    <lineage>
        <taxon>Bacteria</taxon>
        <taxon>Bacillati</taxon>
        <taxon>Actinomycetota</taxon>
        <taxon>Actinomycetes</taxon>
        <taxon>Mycobacteriales</taxon>
        <taxon>Corynebacteriaceae</taxon>
        <taxon>Corynebacterium</taxon>
    </lineage>
</organism>
<keyword evidence="3" id="KW-0378">Hydrolase</keyword>
<dbReference type="SUPFAM" id="SSF52540">
    <property type="entry name" value="P-loop containing nucleoside triphosphate hydrolases"/>
    <property type="match status" value="2"/>
</dbReference>
<dbReference type="Gene3D" id="2.40.50.140">
    <property type="entry name" value="Nucleic acid-binding proteins"/>
    <property type="match status" value="1"/>
</dbReference>
<keyword evidence="1" id="KW-0547">Nucleotide-binding</keyword>
<dbReference type="SMART" id="SM00490">
    <property type="entry name" value="HELICc"/>
    <property type="match status" value="1"/>
</dbReference>
<reference evidence="11 14" key="2">
    <citation type="submission" date="2021-01" db="EMBL/GenBank/DDBJ databases">
        <title>Complete genome sequences of Corynebacterium macginleyi strains isolated from infectious keratitis.</title>
        <authorList>
            <person name="Sagerfors S."/>
            <person name="Poehlein A."/>
            <person name="Soderquist B."/>
            <person name="Bruggemann H."/>
        </authorList>
    </citation>
    <scope>NUCLEOTIDE SEQUENCE [LARGE SCALE GENOMIC DNA]</scope>
    <source>
        <strain evidence="11 14">12T220</strain>
    </source>
</reference>
<evidence type="ECO:0000256" key="5">
    <source>
        <dbReference type="ARBA" id="ARBA00022840"/>
    </source>
</evidence>
<dbReference type="PROSITE" id="PS51194">
    <property type="entry name" value="HELICASE_CTER"/>
    <property type="match status" value="1"/>
</dbReference>
<feature type="domain" description="Helicase ATP-binding" evidence="9">
    <location>
        <begin position="304"/>
        <end position="467"/>
    </location>
</feature>
<name>A0A3M0G5I9_9CORY</name>
<dbReference type="Pfam" id="PF00271">
    <property type="entry name" value="Helicase_C"/>
    <property type="match status" value="1"/>
</dbReference>
<evidence type="ECO:0000256" key="7">
    <source>
        <dbReference type="ARBA" id="ARBA00023204"/>
    </source>
</evidence>
<keyword evidence="7" id="KW-0234">DNA repair</keyword>
<evidence type="ECO:0000259" key="10">
    <source>
        <dbReference type="PROSITE" id="PS51194"/>
    </source>
</evidence>
<dbReference type="Gene3D" id="3.40.50.300">
    <property type="entry name" value="P-loop containing nucleotide triphosphate hydrolases"/>
    <property type="match status" value="2"/>
</dbReference>
<evidence type="ECO:0000259" key="9">
    <source>
        <dbReference type="PROSITE" id="PS51192"/>
    </source>
</evidence>
<evidence type="ECO:0000313" key="13">
    <source>
        <dbReference type="Proteomes" id="UP000270649"/>
    </source>
</evidence>
<dbReference type="InterPro" id="IPR033454">
    <property type="entry name" value="RecG_wedge"/>
</dbReference>
<protein>
    <recommendedName>
        <fullName evidence="8">Probable DNA 3'-5' helicase RecG</fullName>
    </recommendedName>
</protein>
<dbReference type="GO" id="GO:0003677">
    <property type="term" value="F:DNA binding"/>
    <property type="evidence" value="ECO:0007669"/>
    <property type="project" value="UniProtKB-KW"/>
</dbReference>
<dbReference type="InterPro" id="IPR047112">
    <property type="entry name" value="RecG/Mfd"/>
</dbReference>
<proteinExistence type="predicted"/>
<keyword evidence="4 12" id="KW-0347">Helicase</keyword>
<dbReference type="PROSITE" id="PS51192">
    <property type="entry name" value="HELICASE_ATP_BIND_1"/>
    <property type="match status" value="1"/>
</dbReference>
<dbReference type="InterPro" id="IPR014001">
    <property type="entry name" value="Helicase_ATP-bd"/>
</dbReference>
<dbReference type="CDD" id="cd17992">
    <property type="entry name" value="DEXHc_RecG"/>
    <property type="match status" value="1"/>
</dbReference>
<dbReference type="Pfam" id="PF00270">
    <property type="entry name" value="DEAD"/>
    <property type="match status" value="1"/>
</dbReference>
<dbReference type="SUPFAM" id="SSF50249">
    <property type="entry name" value="Nucleic acid-binding proteins"/>
    <property type="match status" value="1"/>
</dbReference>
<dbReference type="GO" id="GO:0005524">
    <property type="term" value="F:ATP binding"/>
    <property type="evidence" value="ECO:0007669"/>
    <property type="project" value="UniProtKB-KW"/>
</dbReference>
<dbReference type="GO" id="GO:0003678">
    <property type="term" value="F:DNA helicase activity"/>
    <property type="evidence" value="ECO:0007669"/>
    <property type="project" value="TreeGrafter"/>
</dbReference>
<keyword evidence="5" id="KW-0067">ATP-binding</keyword>
<evidence type="ECO:0000313" key="14">
    <source>
        <dbReference type="Proteomes" id="UP001518680"/>
    </source>
</evidence>
<dbReference type="PANTHER" id="PTHR47964">
    <property type="entry name" value="ATP-DEPENDENT DNA HELICASE HOMOLOG RECG, CHLOROPLASTIC"/>
    <property type="match status" value="1"/>
</dbReference>
<dbReference type="Proteomes" id="UP000270649">
    <property type="component" value="Unassembled WGS sequence"/>
</dbReference>
<keyword evidence="2" id="KW-0227">DNA damage</keyword>
<dbReference type="EMBL" id="JAACBX020000002">
    <property type="protein sequence ID" value="MBM0244128.1"/>
    <property type="molecule type" value="Genomic_DNA"/>
</dbReference>
<dbReference type="InterPro" id="IPR001650">
    <property type="entry name" value="Helicase_C-like"/>
</dbReference>
<dbReference type="InterPro" id="IPR011545">
    <property type="entry name" value="DEAD/DEAH_box_helicase_dom"/>
</dbReference>
<dbReference type="Pfam" id="PF19833">
    <property type="entry name" value="RecG_dom3_C"/>
    <property type="match status" value="1"/>
</dbReference>
<dbReference type="Proteomes" id="UP001518680">
    <property type="component" value="Unassembled WGS sequence"/>
</dbReference>
<dbReference type="Pfam" id="PF17191">
    <property type="entry name" value="RecG_wedge"/>
    <property type="match status" value="1"/>
</dbReference>
<evidence type="ECO:0000256" key="2">
    <source>
        <dbReference type="ARBA" id="ARBA00022763"/>
    </source>
</evidence>
<dbReference type="GO" id="GO:0006281">
    <property type="term" value="P:DNA repair"/>
    <property type="evidence" value="ECO:0007669"/>
    <property type="project" value="UniProtKB-KW"/>
</dbReference>
<evidence type="ECO:0000256" key="6">
    <source>
        <dbReference type="ARBA" id="ARBA00023125"/>
    </source>
</evidence>
<reference evidence="12 13" key="1">
    <citation type="submission" date="2018-10" db="EMBL/GenBank/DDBJ databases">
        <title>Corynebacterium macginleyi genome sequencing and assembly of the type strain and two clinical samples.</title>
        <authorList>
            <person name="Bernier A.-M."/>
            <person name="Bernard K."/>
        </authorList>
    </citation>
    <scope>NUCLEOTIDE SEQUENCE [LARGE SCALE GENOMIC DNA]</scope>
    <source>
        <strain evidence="12 13">NML 120205</strain>
    </source>
</reference>
<dbReference type="InterPro" id="IPR045562">
    <property type="entry name" value="RecG_dom3_C"/>
</dbReference>
<evidence type="ECO:0000313" key="12">
    <source>
        <dbReference type="EMBL" id="RMB59357.1"/>
    </source>
</evidence>
<evidence type="ECO:0000256" key="4">
    <source>
        <dbReference type="ARBA" id="ARBA00022806"/>
    </source>
</evidence>
<evidence type="ECO:0000256" key="3">
    <source>
        <dbReference type="ARBA" id="ARBA00022801"/>
    </source>
</evidence>
<feature type="domain" description="Helicase C-terminal" evidence="10">
    <location>
        <begin position="489"/>
        <end position="648"/>
    </location>
</feature>
<sequence length="710" mass="78036">MLGWQDDRPLSDVLDKKDATKITKALGYQTCGELLAHYPRDYIRHNKDVGLGDAAEGDIVTVTGTVTGITTRDTGKTTIINVQLDGHIIATFFNAMYVLRLLHRGQRVMMSGKLKYFRQQPQLQQPDFVEIDAFGRPDGELAAYRAQAPATGKKKSQKATGSLRNLSQFGRLDKLLLEREWIPVYPATAKITSWYLMGAIHYVLAHTPTIREPLDQQMIISLDQAVREIHEPGAAGPQRAIQRLKYNEALSIGLVMALRQRDAHAHTAPTMPAILGGFREELLAHLPFELTPGQRRVITEIDNDLSGSLPMMRLLQGEVGSGKTMVATCAMLQAIDAGSQAALLAPTEVLASQHAASIGTSVPEGVKVVLLTGSMRTAEKRQALLDIVSGEANIIIGTHAIIQESVEFFDLGLVIVDEQHRFGVEQRDSLRSKTREGISPHVLVMTATPIPRTIAMTIFGDLAVSTLAELPGGRKPIQSAVVAEWRPTWVARALERIREEVAQGHQAYIVCPRIEGEGGVLELAEQLAAGPFKGLRVDILHGKMPNKDEVMTSFARGEIDILVSTTVIEVGVDVPNATVMLIREAENFGVSQLHQLRGRVGRGGNASICLMHTKAEDNSPSYRRITQIAQTSSGFELAELDLRQRHEGDILGAVQSGTHRTLRLLNLADDQDIVERTHADAYAMVQRNPQLAEELTRNLSQSEQEFLEKN</sequence>
<comment type="caution">
    <text evidence="12">The sequence shown here is derived from an EMBL/GenBank/DDBJ whole genome shotgun (WGS) entry which is preliminary data.</text>
</comment>
<dbReference type="SMART" id="SM00487">
    <property type="entry name" value="DEXDc"/>
    <property type="match status" value="1"/>
</dbReference>
<gene>
    <name evidence="12" type="ORF">D9543_07230</name>
    <name evidence="11" type="ORF">GWO63_007600</name>
</gene>
<dbReference type="RefSeq" id="WP_121927897.1">
    <property type="nucleotide sequence ID" value="NZ_CP068291.1"/>
</dbReference>
<dbReference type="PANTHER" id="PTHR47964:SF1">
    <property type="entry name" value="ATP-DEPENDENT DNA HELICASE HOMOLOG RECG, CHLOROPLASTIC"/>
    <property type="match status" value="1"/>
</dbReference>
<dbReference type="GO" id="GO:0016787">
    <property type="term" value="F:hydrolase activity"/>
    <property type="evidence" value="ECO:0007669"/>
    <property type="project" value="UniProtKB-KW"/>
</dbReference>
<keyword evidence="6" id="KW-0238">DNA-binding</keyword>
<dbReference type="EMBL" id="REGC01000008">
    <property type="protein sequence ID" value="RMB59357.1"/>
    <property type="molecule type" value="Genomic_DNA"/>
</dbReference>
<dbReference type="AlphaFoldDB" id="A0A3M0G5I9"/>
<accession>A0A3M0G5I9</accession>
<dbReference type="CDD" id="cd04488">
    <property type="entry name" value="RecG_wedge_OBF"/>
    <property type="match status" value="1"/>
</dbReference>
<dbReference type="InterPro" id="IPR012340">
    <property type="entry name" value="NA-bd_OB-fold"/>
</dbReference>
<evidence type="ECO:0000256" key="1">
    <source>
        <dbReference type="ARBA" id="ARBA00022741"/>
    </source>
</evidence>
<evidence type="ECO:0000256" key="8">
    <source>
        <dbReference type="ARBA" id="ARBA00049819"/>
    </source>
</evidence>
<dbReference type="InterPro" id="IPR027417">
    <property type="entry name" value="P-loop_NTPase"/>
</dbReference>
<evidence type="ECO:0000313" key="11">
    <source>
        <dbReference type="EMBL" id="MBM0244128.1"/>
    </source>
</evidence>